<evidence type="ECO:0000313" key="7">
    <source>
        <dbReference type="Proteomes" id="UP000190229"/>
    </source>
</evidence>
<dbReference type="PANTHER" id="PTHR37306:SF1">
    <property type="entry name" value="COLICIN V PRODUCTION PROTEIN"/>
    <property type="match status" value="1"/>
</dbReference>
<keyword evidence="3 5" id="KW-1133">Transmembrane helix</keyword>
<keyword evidence="7" id="KW-1185">Reference proteome</keyword>
<dbReference type="GO" id="GO:0009403">
    <property type="term" value="P:toxin biosynthetic process"/>
    <property type="evidence" value="ECO:0007669"/>
    <property type="project" value="InterPro"/>
</dbReference>
<keyword evidence="4 5" id="KW-0472">Membrane</keyword>
<proteinExistence type="predicted"/>
<name>A0A1V4ET72_9BACL</name>
<evidence type="ECO:0000256" key="2">
    <source>
        <dbReference type="ARBA" id="ARBA00022692"/>
    </source>
</evidence>
<feature type="transmembrane region" description="Helical" evidence="5">
    <location>
        <begin position="91"/>
        <end position="115"/>
    </location>
</feature>
<dbReference type="OrthoDB" id="2989823at2"/>
<feature type="transmembrane region" description="Helical" evidence="5">
    <location>
        <begin position="12"/>
        <end position="35"/>
    </location>
</feature>
<sequence length="194" mass="21020">MERIRSVDIADYVILLVLLFSAWDGYRTGIIAQMVRLLGTVIAYVAAWQFHAWLVPIVTPWIKGYVIHGAVSLRNIPLVGTLTGTNNVQSAVTAIAGAISFGIVFYVSLLLIRYLGHLLNALFSLPVLSLVNRMAGLIAGASVAFVLIAVLLSVATYIPSVPVKQEIRHSALAPMFEGPVMTLEHLEGFKPPKA</sequence>
<dbReference type="AlphaFoldDB" id="A0A1V4ET72"/>
<reference evidence="6 7" key="1">
    <citation type="submission" date="2017-02" db="EMBL/GenBank/DDBJ databases">
        <title>Draft genome of Acidibacillus ferrooxidans Huett2.</title>
        <authorList>
            <person name="Schopf S."/>
        </authorList>
    </citation>
    <scope>NUCLEOTIDE SEQUENCE [LARGE SCALE GENOMIC DNA]</scope>
    <source>
        <strain evidence="6 7">Huett2</strain>
    </source>
</reference>
<evidence type="ECO:0000256" key="1">
    <source>
        <dbReference type="ARBA" id="ARBA00004141"/>
    </source>
</evidence>
<accession>A0A1V4ET72</accession>
<evidence type="ECO:0000256" key="5">
    <source>
        <dbReference type="SAM" id="Phobius"/>
    </source>
</evidence>
<comment type="subcellular location">
    <subcellularLocation>
        <location evidence="1">Membrane</location>
        <topology evidence="1">Multi-pass membrane protein</topology>
    </subcellularLocation>
</comment>
<dbReference type="Proteomes" id="UP000190229">
    <property type="component" value="Unassembled WGS sequence"/>
</dbReference>
<dbReference type="Pfam" id="PF02674">
    <property type="entry name" value="Colicin_V"/>
    <property type="match status" value="1"/>
</dbReference>
<dbReference type="InterPro" id="IPR003825">
    <property type="entry name" value="Colicin-V_CvpA"/>
</dbReference>
<dbReference type="GO" id="GO:0016020">
    <property type="term" value="C:membrane"/>
    <property type="evidence" value="ECO:0007669"/>
    <property type="project" value="UniProtKB-SubCell"/>
</dbReference>
<evidence type="ECO:0000313" key="6">
    <source>
        <dbReference type="EMBL" id="OPG15954.1"/>
    </source>
</evidence>
<dbReference type="PANTHER" id="PTHR37306">
    <property type="entry name" value="COLICIN V PRODUCTION PROTEIN"/>
    <property type="match status" value="1"/>
</dbReference>
<protein>
    <recommendedName>
        <fullName evidence="8">Colicin V production protein</fullName>
    </recommendedName>
</protein>
<comment type="caution">
    <text evidence="6">The sequence shown here is derived from an EMBL/GenBank/DDBJ whole genome shotgun (WGS) entry which is preliminary data.</text>
</comment>
<gene>
    <name evidence="6" type="ORF">B2M26_10195</name>
</gene>
<evidence type="ECO:0000256" key="4">
    <source>
        <dbReference type="ARBA" id="ARBA00023136"/>
    </source>
</evidence>
<evidence type="ECO:0008006" key="8">
    <source>
        <dbReference type="Google" id="ProtNLM"/>
    </source>
</evidence>
<feature type="transmembrane region" description="Helical" evidence="5">
    <location>
        <begin position="135"/>
        <end position="158"/>
    </location>
</feature>
<evidence type="ECO:0000256" key="3">
    <source>
        <dbReference type="ARBA" id="ARBA00022989"/>
    </source>
</evidence>
<keyword evidence="2 5" id="KW-0812">Transmembrane</keyword>
<dbReference type="EMBL" id="MWPS01000026">
    <property type="protein sequence ID" value="OPG15954.1"/>
    <property type="molecule type" value="Genomic_DNA"/>
</dbReference>
<feature type="transmembrane region" description="Helical" evidence="5">
    <location>
        <begin position="41"/>
        <end position="62"/>
    </location>
</feature>
<organism evidence="6 7">
    <name type="scientific">Ferroacidibacillus organovorans</name>
    <dbReference type="NCBI Taxonomy" id="1765683"/>
    <lineage>
        <taxon>Bacteria</taxon>
        <taxon>Bacillati</taxon>
        <taxon>Bacillota</taxon>
        <taxon>Bacilli</taxon>
        <taxon>Bacillales</taxon>
        <taxon>Alicyclobacillaceae</taxon>
        <taxon>Ferroacidibacillus</taxon>
    </lineage>
</organism>